<evidence type="ECO:0000256" key="1">
    <source>
        <dbReference type="SAM" id="MobiDB-lite"/>
    </source>
</evidence>
<gene>
    <name evidence="3" type="ORF">P154DRAFT_625579</name>
</gene>
<dbReference type="SUPFAM" id="SSF52540">
    <property type="entry name" value="P-loop containing nucleoside triphosphate hydrolases"/>
    <property type="match status" value="1"/>
</dbReference>
<dbReference type="SMART" id="SM00382">
    <property type="entry name" value="AAA"/>
    <property type="match status" value="1"/>
</dbReference>
<feature type="compositionally biased region" description="Basic residues" evidence="1">
    <location>
        <begin position="1"/>
        <end position="10"/>
    </location>
</feature>
<feature type="domain" description="AAA+ ATPase" evidence="2">
    <location>
        <begin position="483"/>
        <end position="611"/>
    </location>
</feature>
<sequence>MPKRSRHRKVNSSVAEMSPSSQGDADLFENTAFKNDGFDDMTEEVSKGARCAIKDLYYTPVEGQTDRYQWVDTVPYNTSGESTKTRKEREACAIIGYHKQDPLEYRWNMYGIQINSPNIKKALDIILEGYPGLTQHSLERFLPPFYPFFHRWDHLQAYIATVSVQAQNAPPFEPIFYPMDQLTSFISIEPNPETLQHLKLLLDVLASRMEGTFQRAHRIKETNHVAFEDLPLMFYPGELAVKSEDGLKSAGVFRKGEYKVNRLGERYFEVGVDVVDWDGRRCGLMAQVWAIDEFQGLRAISALPVSPLESLPDKDNIRQRLIARGRVFEGLRGQHFMAYSNKHDEIVNRRVMVDSRAYYKFGSLGHFPAFAELENTGPLTWAQAMNRYTPWNDGLSHPIEVDQTPLTDAQLILTVPHMNCFVLDTKQWTKLDIEKLHDIPWCEDAFENLVLDAGEKELLLALVNRREVQHKKVFDDFISGKGKGLIMLLCGPPGVGKTLTAESVAEHLHRPLYKIGAGDLGMYAERVEDCLETAMKLCSHWEAVILIDEADVYMEARKSNNDLQRNELVSVFLRQLEYYTGIMILTTNRLRSLDAAFESRIDITLSYDQLSETGRKKVWSNFLNRMDPKDIDVSAEDLDLLAKWDFNGRQIKSAIKTACILAAKKQELLNVRHLNVVLELRRKALSVISGGLNASAE</sequence>
<dbReference type="GO" id="GO:0016887">
    <property type="term" value="F:ATP hydrolysis activity"/>
    <property type="evidence" value="ECO:0007669"/>
    <property type="project" value="InterPro"/>
</dbReference>
<dbReference type="AlphaFoldDB" id="A0A6A5W2C5"/>
<organism evidence="3 4">
    <name type="scientific">Amniculicola lignicola CBS 123094</name>
    <dbReference type="NCBI Taxonomy" id="1392246"/>
    <lineage>
        <taxon>Eukaryota</taxon>
        <taxon>Fungi</taxon>
        <taxon>Dikarya</taxon>
        <taxon>Ascomycota</taxon>
        <taxon>Pezizomycotina</taxon>
        <taxon>Dothideomycetes</taxon>
        <taxon>Pleosporomycetidae</taxon>
        <taxon>Pleosporales</taxon>
        <taxon>Amniculicolaceae</taxon>
        <taxon>Amniculicola</taxon>
    </lineage>
</organism>
<accession>A0A6A5W2C5</accession>
<dbReference type="InterPro" id="IPR003959">
    <property type="entry name" value="ATPase_AAA_core"/>
</dbReference>
<dbReference type="EMBL" id="ML977716">
    <property type="protein sequence ID" value="KAF1993265.1"/>
    <property type="molecule type" value="Genomic_DNA"/>
</dbReference>
<dbReference type="CDD" id="cd19481">
    <property type="entry name" value="RecA-like_protease"/>
    <property type="match status" value="1"/>
</dbReference>
<keyword evidence="3" id="KW-0378">Hydrolase</keyword>
<dbReference type="PANTHER" id="PTHR46411">
    <property type="entry name" value="FAMILY ATPASE, PUTATIVE-RELATED"/>
    <property type="match status" value="1"/>
</dbReference>
<dbReference type="InterPro" id="IPR054289">
    <property type="entry name" value="DUF7025"/>
</dbReference>
<evidence type="ECO:0000259" key="2">
    <source>
        <dbReference type="SMART" id="SM00382"/>
    </source>
</evidence>
<name>A0A6A5W2C5_9PLEO</name>
<proteinExistence type="predicted"/>
<keyword evidence="4" id="KW-1185">Reference proteome</keyword>
<dbReference type="Pfam" id="PF22942">
    <property type="entry name" value="DUF7025"/>
    <property type="match status" value="1"/>
</dbReference>
<dbReference type="Proteomes" id="UP000799779">
    <property type="component" value="Unassembled WGS sequence"/>
</dbReference>
<dbReference type="InterPro" id="IPR003593">
    <property type="entry name" value="AAA+_ATPase"/>
</dbReference>
<feature type="compositionally biased region" description="Polar residues" evidence="1">
    <location>
        <begin position="11"/>
        <end position="23"/>
    </location>
</feature>
<protein>
    <submittedName>
        <fullName evidence="3">P-loop containing nucleoside triphosphate hydrolase protein</fullName>
    </submittedName>
</protein>
<dbReference type="OrthoDB" id="10042665at2759"/>
<dbReference type="GO" id="GO:0005524">
    <property type="term" value="F:ATP binding"/>
    <property type="evidence" value="ECO:0007669"/>
    <property type="project" value="InterPro"/>
</dbReference>
<dbReference type="Pfam" id="PF00004">
    <property type="entry name" value="AAA"/>
    <property type="match status" value="1"/>
</dbReference>
<dbReference type="Gene3D" id="3.40.50.300">
    <property type="entry name" value="P-loop containing nucleotide triphosphate hydrolases"/>
    <property type="match status" value="1"/>
</dbReference>
<dbReference type="PANTHER" id="PTHR46411:SF3">
    <property type="entry name" value="AAA+ ATPASE DOMAIN-CONTAINING PROTEIN"/>
    <property type="match status" value="1"/>
</dbReference>
<reference evidence="3" key="1">
    <citation type="journal article" date="2020" name="Stud. Mycol.">
        <title>101 Dothideomycetes genomes: a test case for predicting lifestyles and emergence of pathogens.</title>
        <authorList>
            <person name="Haridas S."/>
            <person name="Albert R."/>
            <person name="Binder M."/>
            <person name="Bloem J."/>
            <person name="Labutti K."/>
            <person name="Salamov A."/>
            <person name="Andreopoulos B."/>
            <person name="Baker S."/>
            <person name="Barry K."/>
            <person name="Bills G."/>
            <person name="Bluhm B."/>
            <person name="Cannon C."/>
            <person name="Castanera R."/>
            <person name="Culley D."/>
            <person name="Daum C."/>
            <person name="Ezra D."/>
            <person name="Gonzalez J."/>
            <person name="Henrissat B."/>
            <person name="Kuo A."/>
            <person name="Liang C."/>
            <person name="Lipzen A."/>
            <person name="Lutzoni F."/>
            <person name="Magnuson J."/>
            <person name="Mondo S."/>
            <person name="Nolan M."/>
            <person name="Ohm R."/>
            <person name="Pangilinan J."/>
            <person name="Park H.-J."/>
            <person name="Ramirez L."/>
            <person name="Alfaro M."/>
            <person name="Sun H."/>
            <person name="Tritt A."/>
            <person name="Yoshinaga Y."/>
            <person name="Zwiers L.-H."/>
            <person name="Turgeon B."/>
            <person name="Goodwin S."/>
            <person name="Spatafora J."/>
            <person name="Crous P."/>
            <person name="Grigoriev I."/>
        </authorList>
    </citation>
    <scope>NUCLEOTIDE SEQUENCE</scope>
    <source>
        <strain evidence="3">CBS 123094</strain>
    </source>
</reference>
<evidence type="ECO:0000313" key="4">
    <source>
        <dbReference type="Proteomes" id="UP000799779"/>
    </source>
</evidence>
<dbReference type="InterPro" id="IPR027417">
    <property type="entry name" value="P-loop_NTPase"/>
</dbReference>
<feature type="region of interest" description="Disordered" evidence="1">
    <location>
        <begin position="1"/>
        <end position="26"/>
    </location>
</feature>
<evidence type="ECO:0000313" key="3">
    <source>
        <dbReference type="EMBL" id="KAF1993265.1"/>
    </source>
</evidence>